<dbReference type="InterPro" id="IPR011322">
    <property type="entry name" value="N-reg_PII-like_a/b"/>
</dbReference>
<feature type="modified residue" description="O-UMP-tyrosine" evidence="1">
    <location>
        <position position="36"/>
    </location>
</feature>
<dbReference type="Proteomes" id="UP000032900">
    <property type="component" value="Unassembled WGS sequence"/>
</dbReference>
<accession>A0A0E9LXV5</accession>
<dbReference type="STRING" id="1236989.JCM15548_12657"/>
<reference evidence="2 3" key="1">
    <citation type="journal article" date="2015" name="Microbes Environ.">
        <title>Distribution and evolution of nitrogen fixation genes in the phylum bacteroidetes.</title>
        <authorList>
            <person name="Inoue J."/>
            <person name="Oshima K."/>
            <person name="Suda W."/>
            <person name="Sakamoto M."/>
            <person name="Iino T."/>
            <person name="Noda S."/>
            <person name="Hongoh Y."/>
            <person name="Hattori M."/>
            <person name="Ohkuma M."/>
        </authorList>
    </citation>
    <scope>NUCLEOTIDE SEQUENCE [LARGE SCALE GENOMIC DNA]</scope>
    <source>
        <strain evidence="2">JCM 15548</strain>
    </source>
</reference>
<keyword evidence="3" id="KW-1185">Reference proteome</keyword>
<dbReference type="SMART" id="SM00938">
    <property type="entry name" value="P-II"/>
    <property type="match status" value="1"/>
</dbReference>
<dbReference type="PANTHER" id="PTHR30115:SF11">
    <property type="entry name" value="NITROGEN REGULATORY PROTEIN P-II HOMOLOG"/>
    <property type="match status" value="1"/>
</dbReference>
<dbReference type="GO" id="GO:0005829">
    <property type="term" value="C:cytosol"/>
    <property type="evidence" value="ECO:0007669"/>
    <property type="project" value="TreeGrafter"/>
</dbReference>
<dbReference type="GO" id="GO:0030234">
    <property type="term" value="F:enzyme regulator activity"/>
    <property type="evidence" value="ECO:0007669"/>
    <property type="project" value="InterPro"/>
</dbReference>
<dbReference type="Pfam" id="PF00543">
    <property type="entry name" value="P-II"/>
    <property type="match status" value="1"/>
</dbReference>
<dbReference type="InterPro" id="IPR015867">
    <property type="entry name" value="N-reg_PII/ATP_PRibTrfase_C"/>
</dbReference>
<evidence type="ECO:0000256" key="1">
    <source>
        <dbReference type="PIRSR" id="PIRSR602187-50"/>
    </source>
</evidence>
<dbReference type="PROSITE" id="PS51343">
    <property type="entry name" value="PII_GLNB_DOM"/>
    <property type="match status" value="1"/>
</dbReference>
<comment type="caution">
    <text evidence="2">The sequence shown here is derived from an EMBL/GenBank/DDBJ whole genome shotgun (WGS) entry which is preliminary data.</text>
</comment>
<dbReference type="SUPFAM" id="SSF54913">
    <property type="entry name" value="GlnB-like"/>
    <property type="match status" value="1"/>
</dbReference>
<dbReference type="GO" id="GO:0005524">
    <property type="term" value="F:ATP binding"/>
    <property type="evidence" value="ECO:0007669"/>
    <property type="project" value="TreeGrafter"/>
</dbReference>
<evidence type="ECO:0000313" key="2">
    <source>
        <dbReference type="EMBL" id="GAO30392.1"/>
    </source>
</evidence>
<dbReference type="PRINTS" id="PR00340">
    <property type="entry name" value="PIIGLNB"/>
</dbReference>
<protein>
    <submittedName>
        <fullName evidence="2">Nitrogen regulatory protein P-II</fullName>
    </submittedName>
</protein>
<dbReference type="InterPro" id="IPR002187">
    <property type="entry name" value="N-reg_PII"/>
</dbReference>
<dbReference type="GO" id="GO:0006808">
    <property type="term" value="P:regulation of nitrogen utilization"/>
    <property type="evidence" value="ECO:0007669"/>
    <property type="project" value="InterPro"/>
</dbReference>
<proteinExistence type="predicted"/>
<dbReference type="AlphaFoldDB" id="A0A0E9LXV5"/>
<gene>
    <name evidence="2" type="ORF">JCM15548_12657</name>
</gene>
<organism evidence="2 3">
    <name type="scientific">Geofilum rubicundum JCM 15548</name>
    <dbReference type="NCBI Taxonomy" id="1236989"/>
    <lineage>
        <taxon>Bacteria</taxon>
        <taxon>Pseudomonadati</taxon>
        <taxon>Bacteroidota</taxon>
        <taxon>Bacteroidia</taxon>
        <taxon>Marinilabiliales</taxon>
        <taxon>Marinilabiliaceae</taxon>
        <taxon>Geofilum</taxon>
    </lineage>
</organism>
<dbReference type="EMBL" id="BAZW01000022">
    <property type="protein sequence ID" value="GAO30392.1"/>
    <property type="molecule type" value="Genomic_DNA"/>
</dbReference>
<dbReference type="PANTHER" id="PTHR30115">
    <property type="entry name" value="NITROGEN REGULATORY PROTEIN P-II"/>
    <property type="match status" value="1"/>
</dbReference>
<sequence length="98" mass="11073">MYNALKQEGYCCMTFVDCEGTGQYSDQEKDHISDKYPFAEAYRVIKLEILAADEHVKKIIDTIKQNGRTGYQGDGMVSISPVDEVYKIRTDEVGILAI</sequence>
<name>A0A0E9LXV5_9BACT</name>
<keyword evidence="1" id="KW-0597">Phosphoprotein</keyword>
<dbReference type="Gene3D" id="3.30.70.120">
    <property type="match status" value="1"/>
</dbReference>
<evidence type="ECO:0000313" key="3">
    <source>
        <dbReference type="Proteomes" id="UP000032900"/>
    </source>
</evidence>